<dbReference type="EMBL" id="LFZN01000080">
    <property type="protein sequence ID" value="KXT00088.1"/>
    <property type="molecule type" value="Genomic_DNA"/>
</dbReference>
<comment type="caution">
    <text evidence="2">The sequence shown here is derived from an EMBL/GenBank/DDBJ whole genome shotgun (WGS) entry which is preliminary data.</text>
</comment>
<evidence type="ECO:0000313" key="3">
    <source>
        <dbReference type="Proteomes" id="UP000070133"/>
    </source>
</evidence>
<sequence>MVLGWTLINYQLQLQPQKLLPPNQNVEDIMDQKRNLPGAIIFWSYILAALVFAEKHNSTITSTPQTCLALRQPGAL</sequence>
<keyword evidence="1" id="KW-1133">Transmembrane helix</keyword>
<evidence type="ECO:0000256" key="1">
    <source>
        <dbReference type="SAM" id="Phobius"/>
    </source>
</evidence>
<name>A0A139HCB6_9PEZI</name>
<reference evidence="2 3" key="1">
    <citation type="submission" date="2015-07" db="EMBL/GenBank/DDBJ databases">
        <title>Comparative genomics of the Sigatoka disease complex on banana suggests a link between parallel evolutionary changes in Pseudocercospora fijiensis and Pseudocercospora eumusae and increased virulence on the banana host.</title>
        <authorList>
            <person name="Chang T.-C."/>
            <person name="Salvucci A."/>
            <person name="Crous P.W."/>
            <person name="Stergiopoulos I."/>
        </authorList>
    </citation>
    <scope>NUCLEOTIDE SEQUENCE [LARGE SCALE GENOMIC DNA]</scope>
    <source>
        <strain evidence="2 3">CBS 114824</strain>
    </source>
</reference>
<keyword evidence="1" id="KW-0812">Transmembrane</keyword>
<evidence type="ECO:0000313" key="2">
    <source>
        <dbReference type="EMBL" id="KXT00088.1"/>
    </source>
</evidence>
<proteinExistence type="predicted"/>
<protein>
    <submittedName>
        <fullName evidence="2">Uncharacterized protein</fullName>
    </submittedName>
</protein>
<organism evidence="2 3">
    <name type="scientific">Pseudocercospora eumusae</name>
    <dbReference type="NCBI Taxonomy" id="321146"/>
    <lineage>
        <taxon>Eukaryota</taxon>
        <taxon>Fungi</taxon>
        <taxon>Dikarya</taxon>
        <taxon>Ascomycota</taxon>
        <taxon>Pezizomycotina</taxon>
        <taxon>Dothideomycetes</taxon>
        <taxon>Dothideomycetidae</taxon>
        <taxon>Mycosphaerellales</taxon>
        <taxon>Mycosphaerellaceae</taxon>
        <taxon>Pseudocercospora</taxon>
    </lineage>
</organism>
<keyword evidence="3" id="KW-1185">Reference proteome</keyword>
<feature type="transmembrane region" description="Helical" evidence="1">
    <location>
        <begin position="36"/>
        <end position="53"/>
    </location>
</feature>
<accession>A0A139HCB6</accession>
<dbReference type="Proteomes" id="UP000070133">
    <property type="component" value="Unassembled WGS sequence"/>
</dbReference>
<gene>
    <name evidence="2" type="ORF">AC578_5821</name>
</gene>
<dbReference type="AlphaFoldDB" id="A0A139HCB6"/>
<keyword evidence="1" id="KW-0472">Membrane</keyword>